<gene>
    <name evidence="6" type="ORF">EFL95_02095</name>
</gene>
<dbReference type="Gene3D" id="1.10.357.10">
    <property type="entry name" value="Tetracycline Repressor, domain 2"/>
    <property type="match status" value="1"/>
</dbReference>
<evidence type="ECO:0000313" key="7">
    <source>
        <dbReference type="Proteomes" id="UP000277094"/>
    </source>
</evidence>
<dbReference type="InterPro" id="IPR009057">
    <property type="entry name" value="Homeodomain-like_sf"/>
</dbReference>
<dbReference type="GO" id="GO:0000976">
    <property type="term" value="F:transcription cis-regulatory region binding"/>
    <property type="evidence" value="ECO:0007669"/>
    <property type="project" value="TreeGrafter"/>
</dbReference>
<dbReference type="GO" id="GO:0003700">
    <property type="term" value="F:DNA-binding transcription factor activity"/>
    <property type="evidence" value="ECO:0007669"/>
    <property type="project" value="TreeGrafter"/>
</dbReference>
<organism evidence="6 7">
    <name type="scientific">Nocardioides marmorisolisilvae</name>
    <dbReference type="NCBI Taxonomy" id="1542737"/>
    <lineage>
        <taxon>Bacteria</taxon>
        <taxon>Bacillati</taxon>
        <taxon>Actinomycetota</taxon>
        <taxon>Actinomycetes</taxon>
        <taxon>Propionibacteriales</taxon>
        <taxon>Nocardioidaceae</taxon>
        <taxon>Nocardioides</taxon>
    </lineage>
</organism>
<keyword evidence="7" id="KW-1185">Reference proteome</keyword>
<evidence type="ECO:0000256" key="2">
    <source>
        <dbReference type="ARBA" id="ARBA00023125"/>
    </source>
</evidence>
<dbReference type="SUPFAM" id="SSF46689">
    <property type="entry name" value="Homeodomain-like"/>
    <property type="match status" value="1"/>
</dbReference>
<comment type="caution">
    <text evidence="6">The sequence shown here is derived from an EMBL/GenBank/DDBJ whole genome shotgun (WGS) entry which is preliminary data.</text>
</comment>
<dbReference type="PROSITE" id="PS50977">
    <property type="entry name" value="HTH_TETR_2"/>
    <property type="match status" value="1"/>
</dbReference>
<evidence type="ECO:0000256" key="3">
    <source>
        <dbReference type="ARBA" id="ARBA00023163"/>
    </source>
</evidence>
<evidence type="ECO:0000256" key="4">
    <source>
        <dbReference type="PROSITE-ProRule" id="PRU00335"/>
    </source>
</evidence>
<dbReference type="OrthoDB" id="3217159at2"/>
<dbReference type="EMBL" id="RJSG01000001">
    <property type="protein sequence ID" value="RNL81186.1"/>
    <property type="molecule type" value="Genomic_DNA"/>
</dbReference>
<evidence type="ECO:0000256" key="1">
    <source>
        <dbReference type="ARBA" id="ARBA00023015"/>
    </source>
</evidence>
<dbReference type="AlphaFoldDB" id="A0A3N0E088"/>
<dbReference type="Pfam" id="PF00440">
    <property type="entry name" value="TetR_N"/>
    <property type="match status" value="1"/>
</dbReference>
<keyword evidence="3" id="KW-0804">Transcription</keyword>
<sequence length="199" mass="21776">MSTGYVESGRSGQKRRTRDHLLAAARALINSGDTPTVEEVAEAAGISRTTAYRYFPSRTELLAAAFPETQTTSALPDPPPEAVDDRVAAVADYVIERIRDTEPQQRAMLRLSLGDQPHELPLRQGRVIPWFAEALAPLRASLDEATVQRLAVALRAVCGIETRVWLSDIAGLAPDEVGVLQRWMIDALIERATEVPPPV</sequence>
<keyword evidence="2 4" id="KW-0238">DNA-binding</keyword>
<dbReference type="PANTHER" id="PTHR30055:SF234">
    <property type="entry name" value="HTH-TYPE TRANSCRIPTIONAL REGULATOR BETI"/>
    <property type="match status" value="1"/>
</dbReference>
<feature type="DNA-binding region" description="H-T-H motif" evidence="4">
    <location>
        <begin position="36"/>
        <end position="55"/>
    </location>
</feature>
<dbReference type="InterPro" id="IPR001647">
    <property type="entry name" value="HTH_TetR"/>
</dbReference>
<reference evidence="6 7" key="1">
    <citation type="submission" date="2018-11" db="EMBL/GenBank/DDBJ databases">
        <authorList>
            <person name="Li F."/>
        </authorList>
    </citation>
    <scope>NUCLEOTIDE SEQUENCE [LARGE SCALE GENOMIC DNA]</scope>
    <source>
        <strain evidence="6 7">KIS18-7</strain>
    </source>
</reference>
<keyword evidence="1" id="KW-0805">Transcription regulation</keyword>
<feature type="domain" description="HTH tetR-type" evidence="5">
    <location>
        <begin position="15"/>
        <end position="73"/>
    </location>
</feature>
<dbReference type="InterPro" id="IPR050109">
    <property type="entry name" value="HTH-type_TetR-like_transc_reg"/>
</dbReference>
<dbReference type="RefSeq" id="WP_123232390.1">
    <property type="nucleotide sequence ID" value="NZ_RJSG01000001.1"/>
</dbReference>
<evidence type="ECO:0000259" key="5">
    <source>
        <dbReference type="PROSITE" id="PS50977"/>
    </source>
</evidence>
<proteinExistence type="predicted"/>
<accession>A0A3N0E088</accession>
<evidence type="ECO:0000313" key="6">
    <source>
        <dbReference type="EMBL" id="RNL81186.1"/>
    </source>
</evidence>
<dbReference type="Proteomes" id="UP000277094">
    <property type="component" value="Unassembled WGS sequence"/>
</dbReference>
<protein>
    <submittedName>
        <fullName evidence="6">TetR/AcrR family transcriptional regulator</fullName>
    </submittedName>
</protein>
<name>A0A3N0E088_9ACTN</name>
<dbReference type="PANTHER" id="PTHR30055">
    <property type="entry name" value="HTH-TYPE TRANSCRIPTIONAL REGULATOR RUTR"/>
    <property type="match status" value="1"/>
</dbReference>